<sequence length="217" mass="23737">MKQFAIIGLGRFGTSVATTLINMGYEVLGIDVNEERVNELGDKLTQAVKVDAIDEPVLKALGIRNFDVVVVAIGKNIQANILVSVMLKEMGVNKVVAKAQTDLHGKVLERVGVDKVVYPERDMGIKVAQALVSKNIMDQIALSPEHSLVEMAVPPDFINKSLEKSNARQKYGVSILAIRRGVEIIISPHPSQVMLEGDILVVIGKNEKLQKFETIDI</sequence>
<keyword evidence="4" id="KW-1185">Reference proteome</keyword>
<dbReference type="AlphaFoldDB" id="A0AAW7ZGR0"/>
<accession>A0AAW7ZGR0</accession>
<feature type="domain" description="RCK N-terminal" evidence="1">
    <location>
        <begin position="1"/>
        <end position="117"/>
    </location>
</feature>
<dbReference type="SUPFAM" id="SSF51735">
    <property type="entry name" value="NAD(P)-binding Rossmann-fold domains"/>
    <property type="match status" value="1"/>
</dbReference>
<dbReference type="Proteomes" id="UP001172911">
    <property type="component" value="Unassembled WGS sequence"/>
</dbReference>
<dbReference type="PANTHER" id="PTHR43833">
    <property type="entry name" value="POTASSIUM CHANNEL PROTEIN 2-RELATED-RELATED"/>
    <property type="match status" value="1"/>
</dbReference>
<dbReference type="InterPro" id="IPR036721">
    <property type="entry name" value="RCK_C_sf"/>
</dbReference>
<dbReference type="GO" id="GO:0006813">
    <property type="term" value="P:potassium ion transport"/>
    <property type="evidence" value="ECO:0007669"/>
    <property type="project" value="InterPro"/>
</dbReference>
<reference evidence="3" key="2">
    <citation type="submission" date="2023-03" db="EMBL/GenBank/DDBJ databases">
        <authorList>
            <person name="Zhang Z."/>
        </authorList>
    </citation>
    <scope>NUCLEOTIDE SEQUENCE</scope>
    <source>
        <strain evidence="3">DSA</strain>
    </source>
</reference>
<dbReference type="EMBL" id="JARPTC010000021">
    <property type="protein sequence ID" value="MDO7788467.1"/>
    <property type="molecule type" value="Genomic_DNA"/>
</dbReference>
<dbReference type="InterPro" id="IPR006037">
    <property type="entry name" value="RCK_C"/>
</dbReference>
<dbReference type="Pfam" id="PF02254">
    <property type="entry name" value="TrkA_N"/>
    <property type="match status" value="1"/>
</dbReference>
<dbReference type="PROSITE" id="PS51201">
    <property type="entry name" value="RCK_N"/>
    <property type="match status" value="1"/>
</dbReference>
<evidence type="ECO:0000259" key="1">
    <source>
        <dbReference type="PROSITE" id="PS51201"/>
    </source>
</evidence>
<dbReference type="Gene3D" id="3.30.70.1450">
    <property type="entry name" value="Regulator of K+ conductance, C-terminal domain"/>
    <property type="match status" value="1"/>
</dbReference>
<dbReference type="PROSITE" id="PS51202">
    <property type="entry name" value="RCK_C"/>
    <property type="match status" value="1"/>
</dbReference>
<dbReference type="InterPro" id="IPR050721">
    <property type="entry name" value="Trk_Ktr_HKT_K-transport"/>
</dbReference>
<proteinExistence type="predicted"/>
<evidence type="ECO:0000313" key="4">
    <source>
        <dbReference type="Proteomes" id="UP001172911"/>
    </source>
</evidence>
<evidence type="ECO:0000313" key="3">
    <source>
        <dbReference type="EMBL" id="MDO7788467.1"/>
    </source>
</evidence>
<dbReference type="GO" id="GO:0008324">
    <property type="term" value="F:monoatomic cation transmembrane transporter activity"/>
    <property type="evidence" value="ECO:0007669"/>
    <property type="project" value="InterPro"/>
</dbReference>
<comment type="caution">
    <text evidence="3">The sequence shown here is derived from an EMBL/GenBank/DDBJ whole genome shotgun (WGS) entry which is preliminary data.</text>
</comment>
<dbReference type="InterPro" id="IPR003148">
    <property type="entry name" value="RCK_N"/>
</dbReference>
<gene>
    <name evidence="3" type="ORF">P6N53_14660</name>
</gene>
<dbReference type="Gene3D" id="3.40.50.720">
    <property type="entry name" value="NAD(P)-binding Rossmann-like Domain"/>
    <property type="match status" value="1"/>
</dbReference>
<dbReference type="PANTHER" id="PTHR43833:SF7">
    <property type="entry name" value="KTR SYSTEM POTASSIUM UPTAKE PROTEIN C"/>
    <property type="match status" value="1"/>
</dbReference>
<dbReference type="Pfam" id="PF02080">
    <property type="entry name" value="TrkA_C"/>
    <property type="match status" value="1"/>
</dbReference>
<dbReference type="SUPFAM" id="SSF116726">
    <property type="entry name" value="TrkA C-terminal domain-like"/>
    <property type="match status" value="1"/>
</dbReference>
<dbReference type="RefSeq" id="WP_304544431.1">
    <property type="nucleotide sequence ID" value="NZ_JARPTC010000021.1"/>
</dbReference>
<protein>
    <submittedName>
        <fullName evidence="3">TrkA family potassium uptake protein</fullName>
    </submittedName>
</protein>
<reference evidence="3" key="1">
    <citation type="journal article" date="2023" name="J. Hazard. Mater.">
        <title>Anaerobic biodegradation of pyrene and benzo[a]pyrene by a new sulfate-reducing Desulforamulus aquiferis strain DSA.</title>
        <authorList>
            <person name="Zhang Z."/>
            <person name="Sun J."/>
            <person name="Gong X."/>
            <person name="Wang C."/>
            <person name="Wang H."/>
        </authorList>
    </citation>
    <scope>NUCLEOTIDE SEQUENCE</scope>
    <source>
        <strain evidence="3">DSA</strain>
    </source>
</reference>
<name>A0AAW7ZGR0_9FIRM</name>
<dbReference type="InterPro" id="IPR036291">
    <property type="entry name" value="NAD(P)-bd_dom_sf"/>
</dbReference>
<organism evidence="3 4">
    <name type="scientific">Desulforamulus aquiferis</name>
    <dbReference type="NCBI Taxonomy" id="1397668"/>
    <lineage>
        <taxon>Bacteria</taxon>
        <taxon>Bacillati</taxon>
        <taxon>Bacillota</taxon>
        <taxon>Clostridia</taxon>
        <taxon>Eubacteriales</taxon>
        <taxon>Peptococcaceae</taxon>
        <taxon>Desulforamulus</taxon>
    </lineage>
</organism>
<feature type="domain" description="RCK C-terminal" evidence="2">
    <location>
        <begin position="134"/>
        <end position="217"/>
    </location>
</feature>
<evidence type="ECO:0000259" key="2">
    <source>
        <dbReference type="PROSITE" id="PS51202"/>
    </source>
</evidence>